<dbReference type="EMBL" id="VSWC01000118">
    <property type="protein sequence ID" value="KAA1084541.1"/>
    <property type="molecule type" value="Genomic_DNA"/>
</dbReference>
<evidence type="ECO:0000313" key="2">
    <source>
        <dbReference type="Proteomes" id="UP000324748"/>
    </source>
</evidence>
<keyword evidence="2" id="KW-1185">Reference proteome</keyword>
<dbReference type="Proteomes" id="UP000324748">
    <property type="component" value="Unassembled WGS sequence"/>
</dbReference>
<sequence>MKMIYWSHENLQQGKHWFQHPIDVFFSHGLQAFHLMTWSLTIVAHVMVIRPSLRASDTGEINSPDNGKIKMLHT</sequence>
<gene>
    <name evidence="1" type="ORF">PGT21_030456</name>
</gene>
<proteinExistence type="predicted"/>
<name>A0A5B0N5P3_PUCGR</name>
<accession>A0A5B0N5P3</accession>
<evidence type="ECO:0000313" key="1">
    <source>
        <dbReference type="EMBL" id="KAA1084541.1"/>
    </source>
</evidence>
<protein>
    <submittedName>
        <fullName evidence="1">Uncharacterized protein</fullName>
    </submittedName>
</protein>
<comment type="caution">
    <text evidence="1">The sequence shown here is derived from an EMBL/GenBank/DDBJ whole genome shotgun (WGS) entry which is preliminary data.</text>
</comment>
<reference evidence="1 2" key="1">
    <citation type="submission" date="2019-05" db="EMBL/GenBank/DDBJ databases">
        <title>Emergence of the Ug99 lineage of the wheat stem rust pathogen through somatic hybridization.</title>
        <authorList>
            <person name="Li F."/>
            <person name="Upadhyaya N.M."/>
            <person name="Sperschneider J."/>
            <person name="Matny O."/>
            <person name="Nguyen-Phuc H."/>
            <person name="Mago R."/>
            <person name="Raley C."/>
            <person name="Miller M.E."/>
            <person name="Silverstein K.A.T."/>
            <person name="Henningsen E."/>
            <person name="Hirsch C.D."/>
            <person name="Visser B."/>
            <person name="Pretorius Z.A."/>
            <person name="Steffenson B.J."/>
            <person name="Schwessinger B."/>
            <person name="Dodds P.N."/>
            <person name="Figueroa M."/>
        </authorList>
    </citation>
    <scope>NUCLEOTIDE SEQUENCE [LARGE SCALE GENOMIC DNA]</scope>
    <source>
        <strain evidence="1">21-0</strain>
    </source>
</reference>
<organism evidence="1 2">
    <name type="scientific">Puccinia graminis f. sp. tritici</name>
    <dbReference type="NCBI Taxonomy" id="56615"/>
    <lineage>
        <taxon>Eukaryota</taxon>
        <taxon>Fungi</taxon>
        <taxon>Dikarya</taxon>
        <taxon>Basidiomycota</taxon>
        <taxon>Pucciniomycotina</taxon>
        <taxon>Pucciniomycetes</taxon>
        <taxon>Pucciniales</taxon>
        <taxon>Pucciniaceae</taxon>
        <taxon>Puccinia</taxon>
    </lineage>
</organism>
<dbReference type="AlphaFoldDB" id="A0A5B0N5P3"/>